<keyword evidence="3" id="KW-0804">Transcription</keyword>
<keyword evidence="2" id="KW-0238">DNA-binding</keyword>
<dbReference type="InterPro" id="IPR036388">
    <property type="entry name" value="WH-like_DNA-bd_sf"/>
</dbReference>
<accession>A0AAW9QED4</accession>
<dbReference type="InterPro" id="IPR000792">
    <property type="entry name" value="Tscrpt_reg_LuxR_C"/>
</dbReference>
<sequence length="266" mass="29312">MTESLLAAPHGRNAFLAAVDALLLVNSVEELVDCLRREVQALLPYGCVVGGLGRVSGGRVVPEMLVTDDFPAEYLETIRGPSASLRSAVLARWLRSGKPVCMELGRSNAELSAQELHLARRFEFRNVLAHGHFMPREGLLTYFSFHRFAASVTEDQRRLVARLMPHLHCAATRVRMQGLPDREAPAALTSRQQDIVEWLLLGKTNWEIAQIVGTSVANIKYHVSRLMRMHQVSSRASLVFSLVTHPADPARTRPGCATAAAGVSTR</sequence>
<dbReference type="GO" id="GO:0006355">
    <property type="term" value="P:regulation of DNA-templated transcription"/>
    <property type="evidence" value="ECO:0007669"/>
    <property type="project" value="InterPro"/>
</dbReference>
<dbReference type="EMBL" id="JAZIBG010000009">
    <property type="protein sequence ID" value="MEF7612970.1"/>
    <property type="molecule type" value="Genomic_DNA"/>
</dbReference>
<feature type="domain" description="HTH luxR-type" evidence="4">
    <location>
        <begin position="181"/>
        <end position="246"/>
    </location>
</feature>
<dbReference type="RefSeq" id="WP_332287882.1">
    <property type="nucleotide sequence ID" value="NZ_JAZIBG010000009.1"/>
</dbReference>
<dbReference type="Gene3D" id="1.10.10.10">
    <property type="entry name" value="Winged helix-like DNA-binding domain superfamily/Winged helix DNA-binding domain"/>
    <property type="match status" value="1"/>
</dbReference>
<dbReference type="Gene3D" id="3.30.450.80">
    <property type="entry name" value="Transcription factor LuxR-like, autoinducer-binding domain"/>
    <property type="match status" value="1"/>
</dbReference>
<dbReference type="PANTHER" id="PTHR44688">
    <property type="entry name" value="DNA-BINDING TRANSCRIPTIONAL ACTIVATOR DEVR_DOSR"/>
    <property type="match status" value="1"/>
</dbReference>
<keyword evidence="6" id="KW-1185">Reference proteome</keyword>
<organism evidence="5 6">
    <name type="scientific">Aquincola agrisoli</name>
    <dbReference type="NCBI Taxonomy" id="3119538"/>
    <lineage>
        <taxon>Bacteria</taxon>
        <taxon>Pseudomonadati</taxon>
        <taxon>Pseudomonadota</taxon>
        <taxon>Betaproteobacteria</taxon>
        <taxon>Burkholderiales</taxon>
        <taxon>Sphaerotilaceae</taxon>
        <taxon>Aquincola</taxon>
    </lineage>
</organism>
<evidence type="ECO:0000259" key="4">
    <source>
        <dbReference type="PROSITE" id="PS50043"/>
    </source>
</evidence>
<evidence type="ECO:0000256" key="1">
    <source>
        <dbReference type="ARBA" id="ARBA00023015"/>
    </source>
</evidence>
<dbReference type="GO" id="GO:0003677">
    <property type="term" value="F:DNA binding"/>
    <property type="evidence" value="ECO:0007669"/>
    <property type="project" value="UniProtKB-KW"/>
</dbReference>
<reference evidence="5 6" key="1">
    <citation type="submission" date="2024-02" db="EMBL/GenBank/DDBJ databases">
        <title>Genome sequence of Aquincola sp. MAHUQ-54.</title>
        <authorList>
            <person name="Huq M.A."/>
        </authorList>
    </citation>
    <scope>NUCLEOTIDE SEQUENCE [LARGE SCALE GENOMIC DNA]</scope>
    <source>
        <strain evidence="5 6">MAHUQ-54</strain>
    </source>
</reference>
<name>A0AAW9QED4_9BURK</name>
<dbReference type="SUPFAM" id="SSF46894">
    <property type="entry name" value="C-terminal effector domain of the bipartite response regulators"/>
    <property type="match status" value="1"/>
</dbReference>
<dbReference type="Proteomes" id="UP001336250">
    <property type="component" value="Unassembled WGS sequence"/>
</dbReference>
<dbReference type="SMART" id="SM00421">
    <property type="entry name" value="HTH_LUXR"/>
    <property type="match status" value="1"/>
</dbReference>
<comment type="caution">
    <text evidence="5">The sequence shown here is derived from an EMBL/GenBank/DDBJ whole genome shotgun (WGS) entry which is preliminary data.</text>
</comment>
<evidence type="ECO:0000256" key="2">
    <source>
        <dbReference type="ARBA" id="ARBA00023125"/>
    </source>
</evidence>
<dbReference type="PROSITE" id="PS50043">
    <property type="entry name" value="HTH_LUXR_2"/>
    <property type="match status" value="1"/>
</dbReference>
<evidence type="ECO:0000256" key="3">
    <source>
        <dbReference type="ARBA" id="ARBA00023163"/>
    </source>
</evidence>
<dbReference type="InterPro" id="IPR036693">
    <property type="entry name" value="TF_LuxR_autoind-bd_dom_sf"/>
</dbReference>
<gene>
    <name evidence="5" type="ORF">V4F39_03535</name>
</gene>
<keyword evidence="1" id="KW-0805">Transcription regulation</keyword>
<dbReference type="Pfam" id="PF00196">
    <property type="entry name" value="GerE"/>
    <property type="match status" value="1"/>
</dbReference>
<dbReference type="InterPro" id="IPR016032">
    <property type="entry name" value="Sig_transdc_resp-reg_C-effctor"/>
</dbReference>
<evidence type="ECO:0000313" key="5">
    <source>
        <dbReference type="EMBL" id="MEF7612970.1"/>
    </source>
</evidence>
<proteinExistence type="predicted"/>
<dbReference type="AlphaFoldDB" id="A0AAW9QED4"/>
<protein>
    <submittedName>
        <fullName evidence="5">Helix-turn-helix transcriptional regulator</fullName>
    </submittedName>
</protein>
<dbReference type="CDD" id="cd06170">
    <property type="entry name" value="LuxR_C_like"/>
    <property type="match status" value="1"/>
</dbReference>
<dbReference type="PANTHER" id="PTHR44688:SF16">
    <property type="entry name" value="DNA-BINDING TRANSCRIPTIONAL ACTIVATOR DEVR_DOSR"/>
    <property type="match status" value="1"/>
</dbReference>
<evidence type="ECO:0000313" key="6">
    <source>
        <dbReference type="Proteomes" id="UP001336250"/>
    </source>
</evidence>